<dbReference type="PANTHER" id="PTHR44889">
    <property type="entry name" value="INACTIVE HYDROXYSTEROID DEHYDROGENASE-LIKE PROTEIN 1"/>
    <property type="match status" value="1"/>
</dbReference>
<protein>
    <submittedName>
        <fullName evidence="6">Hydroxysteroid dehydrogenase-like protein 3</fullName>
    </submittedName>
</protein>
<reference evidence="6 7" key="1">
    <citation type="journal article" date="2018" name="Gigascience">
        <title>Genomes of trombidid mites reveal novel predicted allergens and laterally-transferred genes associated with secondary metabolism.</title>
        <authorList>
            <person name="Dong X."/>
            <person name="Chaisiri K."/>
            <person name="Xia D."/>
            <person name="Armstrong S.D."/>
            <person name="Fang Y."/>
            <person name="Donnelly M.J."/>
            <person name="Kadowaki T."/>
            <person name="McGarry J.W."/>
            <person name="Darby A.C."/>
            <person name="Makepeace B.L."/>
        </authorList>
    </citation>
    <scope>NUCLEOTIDE SEQUENCE [LARGE SCALE GENOMIC DNA]</scope>
    <source>
        <strain evidence="6">UoL-UT</strain>
    </source>
</reference>
<sequence length="374" mass="42790">MSIESVEEVPFVTGRRKRTKLGEYWAIMGYIFQLIRQIDPSLKYTIDTFTLIGLLWTFRRMCSLVGNTWSGEYPNLKEKIETKPDLSGFRVFLWSRIWTLNLRQIYGQYVVITGATDGIGLEYAKEFARRGHSLILVGRSKEKLDAVRVQLSNLISVNNVVTVVADFNNSNAELYRSIKEQLKNYENQIGILVNNAGVMFDSPNRYMDQSEDMVLQHVRVNIAGVLMMTRVVLPGMLSRRRGLIINMSSIACYRPLPLMGVYAASKKFVEFFGKSLEYEYGKSHNIHVQTLAPSYISTKMVKWSDTLQKPSILCPDAATFVKSAIATIGRSNHTTGYWTHGLTWSFYDAFVPEWLYTLSSWHVLRGIDSTPKKR</sequence>
<comment type="subcellular location">
    <subcellularLocation>
        <location evidence="1">Mitochondrion</location>
    </subcellularLocation>
</comment>
<keyword evidence="7" id="KW-1185">Reference proteome</keyword>
<dbReference type="InterPro" id="IPR002347">
    <property type="entry name" value="SDR_fam"/>
</dbReference>
<evidence type="ECO:0000256" key="1">
    <source>
        <dbReference type="ARBA" id="ARBA00004173"/>
    </source>
</evidence>
<evidence type="ECO:0000256" key="2">
    <source>
        <dbReference type="ARBA" id="ARBA00022857"/>
    </source>
</evidence>
<gene>
    <name evidence="6" type="ORF">B4U80_09097</name>
</gene>
<evidence type="ECO:0000256" key="4">
    <source>
        <dbReference type="ARBA" id="ARBA00038261"/>
    </source>
</evidence>
<evidence type="ECO:0000313" key="6">
    <source>
        <dbReference type="EMBL" id="RWS24029.1"/>
    </source>
</evidence>
<feature type="coiled-coil region" evidence="5">
    <location>
        <begin position="168"/>
        <end position="195"/>
    </location>
</feature>
<organism evidence="6 7">
    <name type="scientific">Leptotrombidium deliense</name>
    <dbReference type="NCBI Taxonomy" id="299467"/>
    <lineage>
        <taxon>Eukaryota</taxon>
        <taxon>Metazoa</taxon>
        <taxon>Ecdysozoa</taxon>
        <taxon>Arthropoda</taxon>
        <taxon>Chelicerata</taxon>
        <taxon>Arachnida</taxon>
        <taxon>Acari</taxon>
        <taxon>Acariformes</taxon>
        <taxon>Trombidiformes</taxon>
        <taxon>Prostigmata</taxon>
        <taxon>Anystina</taxon>
        <taxon>Parasitengona</taxon>
        <taxon>Trombiculoidea</taxon>
        <taxon>Trombiculidae</taxon>
        <taxon>Leptotrombidium</taxon>
    </lineage>
</organism>
<evidence type="ECO:0000256" key="5">
    <source>
        <dbReference type="SAM" id="Coils"/>
    </source>
</evidence>
<accession>A0A443S8Z8</accession>
<dbReference type="EMBL" id="NCKV01005506">
    <property type="protein sequence ID" value="RWS24029.1"/>
    <property type="molecule type" value="Genomic_DNA"/>
</dbReference>
<dbReference type="GO" id="GO:0005739">
    <property type="term" value="C:mitochondrion"/>
    <property type="evidence" value="ECO:0007669"/>
    <property type="project" value="UniProtKB-SubCell"/>
</dbReference>
<dbReference type="OrthoDB" id="5545019at2759"/>
<dbReference type="VEuPathDB" id="VectorBase:LDEU008011"/>
<dbReference type="FunFam" id="3.40.50.720:FF:000137">
    <property type="entry name" value="Hydroxysteroid (17-beta) dehydrogenase 3"/>
    <property type="match status" value="1"/>
</dbReference>
<dbReference type="Proteomes" id="UP000288716">
    <property type="component" value="Unassembled WGS sequence"/>
</dbReference>
<proteinExistence type="inferred from homology"/>
<dbReference type="SUPFAM" id="SSF51735">
    <property type="entry name" value="NAD(P)-binding Rossmann-fold domains"/>
    <property type="match status" value="1"/>
</dbReference>
<keyword evidence="3" id="KW-0496">Mitochondrion</keyword>
<dbReference type="InterPro" id="IPR036291">
    <property type="entry name" value="NAD(P)-bd_dom_sf"/>
</dbReference>
<evidence type="ECO:0000313" key="7">
    <source>
        <dbReference type="Proteomes" id="UP000288716"/>
    </source>
</evidence>
<comment type="similarity">
    <text evidence="4">Belongs to the short-chain dehydrogenases/reductases (SDR) family. 17-beta-HSD 3 subfamily.</text>
</comment>
<dbReference type="CDD" id="cd05356">
    <property type="entry name" value="17beta-HSD1_like_SDR_c"/>
    <property type="match status" value="1"/>
</dbReference>
<dbReference type="AlphaFoldDB" id="A0A443S8Z8"/>
<dbReference type="InterPro" id="IPR052149">
    <property type="entry name" value="17-beta-HSD3-like"/>
</dbReference>
<dbReference type="PRINTS" id="PR00080">
    <property type="entry name" value="SDRFAMILY"/>
</dbReference>
<dbReference type="Pfam" id="PF00106">
    <property type="entry name" value="adh_short"/>
    <property type="match status" value="1"/>
</dbReference>
<dbReference type="PANTHER" id="PTHR44889:SF1">
    <property type="entry name" value="INACTIVE HYDROXYSTEROID DEHYDROGENASE-LIKE PROTEIN 1"/>
    <property type="match status" value="1"/>
</dbReference>
<evidence type="ECO:0000256" key="3">
    <source>
        <dbReference type="ARBA" id="ARBA00023128"/>
    </source>
</evidence>
<dbReference type="STRING" id="299467.A0A443S8Z8"/>
<name>A0A443S8Z8_9ACAR</name>
<keyword evidence="2" id="KW-0521">NADP</keyword>
<comment type="caution">
    <text evidence="6">The sequence shown here is derived from an EMBL/GenBank/DDBJ whole genome shotgun (WGS) entry which is preliminary data.</text>
</comment>
<dbReference type="PRINTS" id="PR00081">
    <property type="entry name" value="GDHRDH"/>
</dbReference>
<dbReference type="Gene3D" id="3.40.50.720">
    <property type="entry name" value="NAD(P)-binding Rossmann-like Domain"/>
    <property type="match status" value="1"/>
</dbReference>
<keyword evidence="5" id="KW-0175">Coiled coil</keyword>